<evidence type="ECO:0000313" key="5">
    <source>
        <dbReference type="Proteomes" id="UP001318860"/>
    </source>
</evidence>
<organism evidence="4 5">
    <name type="scientific">Rehmannia glutinosa</name>
    <name type="common">Chinese foxglove</name>
    <dbReference type="NCBI Taxonomy" id="99300"/>
    <lineage>
        <taxon>Eukaryota</taxon>
        <taxon>Viridiplantae</taxon>
        <taxon>Streptophyta</taxon>
        <taxon>Embryophyta</taxon>
        <taxon>Tracheophyta</taxon>
        <taxon>Spermatophyta</taxon>
        <taxon>Magnoliopsida</taxon>
        <taxon>eudicotyledons</taxon>
        <taxon>Gunneridae</taxon>
        <taxon>Pentapetalae</taxon>
        <taxon>asterids</taxon>
        <taxon>lamiids</taxon>
        <taxon>Lamiales</taxon>
        <taxon>Orobanchaceae</taxon>
        <taxon>Rehmannieae</taxon>
        <taxon>Rehmannia</taxon>
    </lineage>
</organism>
<accession>A0ABR0U7L3</accession>
<name>A0ABR0U7L3_REHGL</name>
<dbReference type="Gene3D" id="3.30.530.20">
    <property type="match status" value="1"/>
</dbReference>
<gene>
    <name evidence="4" type="ORF">DH2020_047741</name>
</gene>
<dbReference type="PANTHER" id="PTHR31213">
    <property type="entry name" value="OS08G0374000 PROTEIN-RELATED"/>
    <property type="match status" value="1"/>
</dbReference>
<evidence type="ECO:0000256" key="2">
    <source>
        <dbReference type="ARBA" id="ARBA00022589"/>
    </source>
</evidence>
<sequence length="158" mass="17463">MFGTVSDEREVSVPASEAWKLYGGLRLANFVGEELPGLLSKIHVVQGDGGVGTILEVFYPPGTEGLMSYKEKFTVVDDEKRVKEAEVVEGGYLDLGFTMYRVRFEVIEKDGISNNQCITRATIEYEVKDEAAAALVSIQPLVTVMQAAADYLQKNYNK</sequence>
<evidence type="ECO:0000259" key="3">
    <source>
        <dbReference type="Pfam" id="PF00407"/>
    </source>
</evidence>
<comment type="caution">
    <text evidence="4">The sequence shown here is derived from an EMBL/GenBank/DDBJ whole genome shotgun (WGS) entry which is preliminary data.</text>
</comment>
<protein>
    <recommendedName>
        <fullName evidence="3">Bet v I/Major latex protein domain-containing protein</fullName>
    </recommendedName>
</protein>
<dbReference type="InterPro" id="IPR023393">
    <property type="entry name" value="START-like_dom_sf"/>
</dbReference>
<dbReference type="SUPFAM" id="SSF55961">
    <property type="entry name" value="Bet v1-like"/>
    <property type="match status" value="1"/>
</dbReference>
<dbReference type="CDD" id="cd07816">
    <property type="entry name" value="Bet_v1-like"/>
    <property type="match status" value="1"/>
</dbReference>
<keyword evidence="5" id="KW-1185">Reference proteome</keyword>
<dbReference type="Pfam" id="PF00407">
    <property type="entry name" value="Bet_v_1"/>
    <property type="match status" value="1"/>
</dbReference>
<dbReference type="InterPro" id="IPR050279">
    <property type="entry name" value="Plant_def-hormone_signal"/>
</dbReference>
<dbReference type="Proteomes" id="UP001318860">
    <property type="component" value="Unassembled WGS sequence"/>
</dbReference>
<keyword evidence="2" id="KW-0017">Alkaloid metabolism</keyword>
<comment type="similarity">
    <text evidence="1">Belongs to the BetVI family.</text>
</comment>
<evidence type="ECO:0000256" key="1">
    <source>
        <dbReference type="ARBA" id="ARBA00009744"/>
    </source>
</evidence>
<proteinExistence type="inferred from homology"/>
<dbReference type="EMBL" id="JABTTQ020003339">
    <property type="protein sequence ID" value="KAK6118474.1"/>
    <property type="molecule type" value="Genomic_DNA"/>
</dbReference>
<reference evidence="4 5" key="1">
    <citation type="journal article" date="2021" name="Comput. Struct. Biotechnol. J.">
        <title>De novo genome assembly of the potent medicinal plant Rehmannia glutinosa using nanopore technology.</title>
        <authorList>
            <person name="Ma L."/>
            <person name="Dong C."/>
            <person name="Song C."/>
            <person name="Wang X."/>
            <person name="Zheng X."/>
            <person name="Niu Y."/>
            <person name="Chen S."/>
            <person name="Feng W."/>
        </authorList>
    </citation>
    <scope>NUCLEOTIDE SEQUENCE [LARGE SCALE GENOMIC DNA]</scope>
    <source>
        <strain evidence="4">DH-2019</strain>
    </source>
</reference>
<feature type="domain" description="Bet v I/Major latex protein" evidence="3">
    <location>
        <begin position="8"/>
        <end position="137"/>
    </location>
</feature>
<evidence type="ECO:0000313" key="4">
    <source>
        <dbReference type="EMBL" id="KAK6118474.1"/>
    </source>
</evidence>
<dbReference type="InterPro" id="IPR000916">
    <property type="entry name" value="Bet_v_I/MLP"/>
</dbReference>
<dbReference type="PANTHER" id="PTHR31213:SF19">
    <property type="entry name" value="BET V I_MAJOR LATEX PROTEIN DOMAIN-CONTAINING PROTEIN"/>
    <property type="match status" value="1"/>
</dbReference>